<keyword evidence="2" id="KW-1185">Reference proteome</keyword>
<name>A0A378UE46_BERDE</name>
<accession>A0A378UE46</accession>
<dbReference type="Proteomes" id="UP000254651">
    <property type="component" value="Unassembled WGS sequence"/>
</dbReference>
<gene>
    <name evidence="1" type="ORF">NCTC10295_00318</name>
</gene>
<protein>
    <submittedName>
        <fullName evidence="1">Phage protein</fullName>
    </submittedName>
</protein>
<organism evidence="1 2">
    <name type="scientific">Bergeriella denitrificans</name>
    <name type="common">Neisseria denitrificans</name>
    <dbReference type="NCBI Taxonomy" id="494"/>
    <lineage>
        <taxon>Bacteria</taxon>
        <taxon>Pseudomonadati</taxon>
        <taxon>Pseudomonadota</taxon>
        <taxon>Betaproteobacteria</taxon>
        <taxon>Neisseriales</taxon>
        <taxon>Neisseriaceae</taxon>
        <taxon>Bergeriella</taxon>
    </lineage>
</organism>
<evidence type="ECO:0000313" key="2">
    <source>
        <dbReference type="Proteomes" id="UP000254651"/>
    </source>
</evidence>
<proteinExistence type="predicted"/>
<dbReference type="RefSeq" id="WP_066075917.1">
    <property type="nucleotide sequence ID" value="NZ_CP181246.1"/>
</dbReference>
<dbReference type="Pfam" id="PF10076">
    <property type="entry name" value="Phage_Mu_Gp48"/>
    <property type="match status" value="1"/>
</dbReference>
<reference evidence="1 2" key="1">
    <citation type="submission" date="2018-06" db="EMBL/GenBank/DDBJ databases">
        <authorList>
            <consortium name="Pathogen Informatics"/>
            <person name="Doyle S."/>
        </authorList>
    </citation>
    <scope>NUCLEOTIDE SEQUENCE [LARGE SCALE GENOMIC DNA]</scope>
    <source>
        <strain evidence="1 2">NCTC10295</strain>
    </source>
</reference>
<sequence>MDYTQTLLGLLPPVSYAPNAGRVRSQAQTDGRVLNAVAESAAQTLGAADPRTAGNALADWERVLGLDGTGKPYQQRLAEVLAKINATGGLSIPYFIRLAEAAGYRISIEEPQPFRAGENRAGDRIAPEDIIWSWRVNVEGNSQQVWLFRAGASAAGGRLSEYADAVIESIFEDLKPAHTWVGFAYGADNA</sequence>
<evidence type="ECO:0000313" key="1">
    <source>
        <dbReference type="EMBL" id="STZ75577.1"/>
    </source>
</evidence>
<dbReference type="AlphaFoldDB" id="A0A378UE46"/>
<dbReference type="EMBL" id="UGQS01000001">
    <property type="protein sequence ID" value="STZ75577.1"/>
    <property type="molecule type" value="Genomic_DNA"/>
</dbReference>
<dbReference type="InterPro" id="IPR018755">
    <property type="entry name" value="Phage_Mu_Gp48"/>
</dbReference>